<organism evidence="1 2">
    <name type="scientific">Pseudomonas fluorescens</name>
    <dbReference type="NCBI Taxonomy" id="294"/>
    <lineage>
        <taxon>Bacteria</taxon>
        <taxon>Pseudomonadati</taxon>
        <taxon>Pseudomonadota</taxon>
        <taxon>Gammaproteobacteria</taxon>
        <taxon>Pseudomonadales</taxon>
        <taxon>Pseudomonadaceae</taxon>
        <taxon>Pseudomonas</taxon>
    </lineage>
</organism>
<protein>
    <submittedName>
        <fullName evidence="1">DUF2388 domain-containing protein</fullName>
    </submittedName>
</protein>
<reference evidence="1" key="1">
    <citation type="submission" date="2023-12" db="EMBL/GenBank/DDBJ databases">
        <title>Genome sequencing and assembly of bacterial species from a model synthetic community.</title>
        <authorList>
            <person name="Hogle S.L."/>
        </authorList>
    </citation>
    <scope>NUCLEOTIDE SEQUENCE</scope>
    <source>
        <strain evidence="1">SBW25</strain>
    </source>
</reference>
<accession>A0ACD4Y0W4</accession>
<gene>
    <name evidence="1" type="ORF">U0037_14735</name>
</gene>
<proteinExistence type="predicted"/>
<dbReference type="EMBL" id="CP140009">
    <property type="protein sequence ID" value="WQD75147.1"/>
    <property type="molecule type" value="Genomic_DNA"/>
</dbReference>
<evidence type="ECO:0000313" key="2">
    <source>
        <dbReference type="Proteomes" id="UP001325023"/>
    </source>
</evidence>
<name>A0ACD4Y0W4_PSEFL</name>
<evidence type="ECO:0000313" key="1">
    <source>
        <dbReference type="EMBL" id="WQD75147.1"/>
    </source>
</evidence>
<dbReference type="Proteomes" id="UP001325023">
    <property type="component" value="Chromosome"/>
</dbReference>
<keyword evidence="2" id="KW-1185">Reference proteome</keyword>
<sequence>MDSFKVIAIASLALLGTPVVAAENNNPVQGALMLTSVAPFLLVSGATALTSAIPEQFTSSKSDALAFIGSGGEIRGARFEQASRFYRSTYNTPLMSDMQLAQAIATAF</sequence>